<dbReference type="AlphaFoldDB" id="A0AB34HW65"/>
<gene>
    <name evidence="2" type="ORF">J1605_002090</name>
</gene>
<dbReference type="EMBL" id="JAIQCJ010000358">
    <property type="protein sequence ID" value="KAJ8796493.1"/>
    <property type="molecule type" value="Genomic_DNA"/>
</dbReference>
<evidence type="ECO:0000313" key="2">
    <source>
        <dbReference type="EMBL" id="KAJ8796493.1"/>
    </source>
</evidence>
<reference evidence="2 3" key="1">
    <citation type="submission" date="2022-11" db="EMBL/GenBank/DDBJ databases">
        <title>Whole genome sequence of Eschrichtius robustus ER-17-0199.</title>
        <authorList>
            <person name="Bruniche-Olsen A."/>
            <person name="Black A.N."/>
            <person name="Fields C.J."/>
            <person name="Walden K."/>
            <person name="Dewoody J.A."/>
        </authorList>
    </citation>
    <scope>NUCLEOTIDE SEQUENCE [LARGE SCALE GENOMIC DNA]</scope>
    <source>
        <strain evidence="2">ER-17-0199</strain>
        <tissue evidence="2">Blubber</tissue>
    </source>
</reference>
<evidence type="ECO:0000313" key="3">
    <source>
        <dbReference type="Proteomes" id="UP001159641"/>
    </source>
</evidence>
<dbReference type="Proteomes" id="UP001159641">
    <property type="component" value="Unassembled WGS sequence"/>
</dbReference>
<sequence length="106" mass="11740">MPEKLRNKKLRKQKAQDEVISVLIVPFTRVKLGRPFSSSSFHLFAFKEITGTQAVKRRICAAEPEMSVSSVRSDSTVSKVEETAAPERPAIATHASDSQGKINRAE</sequence>
<organism evidence="2 3">
    <name type="scientific">Eschrichtius robustus</name>
    <name type="common">California gray whale</name>
    <name type="synonym">Eschrichtius gibbosus</name>
    <dbReference type="NCBI Taxonomy" id="9764"/>
    <lineage>
        <taxon>Eukaryota</taxon>
        <taxon>Metazoa</taxon>
        <taxon>Chordata</taxon>
        <taxon>Craniata</taxon>
        <taxon>Vertebrata</taxon>
        <taxon>Euteleostomi</taxon>
        <taxon>Mammalia</taxon>
        <taxon>Eutheria</taxon>
        <taxon>Laurasiatheria</taxon>
        <taxon>Artiodactyla</taxon>
        <taxon>Whippomorpha</taxon>
        <taxon>Cetacea</taxon>
        <taxon>Mysticeti</taxon>
        <taxon>Eschrichtiidae</taxon>
        <taxon>Eschrichtius</taxon>
    </lineage>
</organism>
<protein>
    <submittedName>
        <fullName evidence="2">Uncharacterized protein</fullName>
    </submittedName>
</protein>
<comment type="caution">
    <text evidence="2">The sequence shown here is derived from an EMBL/GenBank/DDBJ whole genome shotgun (WGS) entry which is preliminary data.</text>
</comment>
<feature type="compositionally biased region" description="Polar residues" evidence="1">
    <location>
        <begin position="95"/>
        <end position="106"/>
    </location>
</feature>
<accession>A0AB34HW65</accession>
<feature type="region of interest" description="Disordered" evidence="1">
    <location>
        <begin position="71"/>
        <end position="106"/>
    </location>
</feature>
<evidence type="ECO:0000256" key="1">
    <source>
        <dbReference type="SAM" id="MobiDB-lite"/>
    </source>
</evidence>
<proteinExistence type="predicted"/>
<keyword evidence="3" id="KW-1185">Reference proteome</keyword>
<name>A0AB34HW65_ESCRO</name>